<dbReference type="AlphaFoldDB" id="A0A6A6I6U8"/>
<dbReference type="RefSeq" id="XP_033681070.1">
    <property type="nucleotide sequence ID" value="XM_033833670.1"/>
</dbReference>
<evidence type="ECO:0000313" key="2">
    <source>
        <dbReference type="EMBL" id="KAF2246066.1"/>
    </source>
</evidence>
<proteinExistence type="predicted"/>
<dbReference type="GeneID" id="54587000"/>
<gene>
    <name evidence="2" type="ORF">BU26DRAFT_567572</name>
</gene>
<dbReference type="EMBL" id="ML987199">
    <property type="protein sequence ID" value="KAF2246066.1"/>
    <property type="molecule type" value="Genomic_DNA"/>
</dbReference>
<dbReference type="Proteomes" id="UP000800094">
    <property type="component" value="Unassembled WGS sequence"/>
</dbReference>
<reference evidence="2" key="1">
    <citation type="journal article" date="2020" name="Stud. Mycol.">
        <title>101 Dothideomycetes genomes: a test case for predicting lifestyles and emergence of pathogens.</title>
        <authorList>
            <person name="Haridas S."/>
            <person name="Albert R."/>
            <person name="Binder M."/>
            <person name="Bloem J."/>
            <person name="Labutti K."/>
            <person name="Salamov A."/>
            <person name="Andreopoulos B."/>
            <person name="Baker S."/>
            <person name="Barry K."/>
            <person name="Bills G."/>
            <person name="Bluhm B."/>
            <person name="Cannon C."/>
            <person name="Castanera R."/>
            <person name="Culley D."/>
            <person name="Daum C."/>
            <person name="Ezra D."/>
            <person name="Gonzalez J."/>
            <person name="Henrissat B."/>
            <person name="Kuo A."/>
            <person name="Liang C."/>
            <person name="Lipzen A."/>
            <person name="Lutzoni F."/>
            <person name="Magnuson J."/>
            <person name="Mondo S."/>
            <person name="Nolan M."/>
            <person name="Ohm R."/>
            <person name="Pangilinan J."/>
            <person name="Park H.-J."/>
            <person name="Ramirez L."/>
            <person name="Alfaro M."/>
            <person name="Sun H."/>
            <person name="Tritt A."/>
            <person name="Yoshinaga Y."/>
            <person name="Zwiers L.-H."/>
            <person name="Turgeon B."/>
            <person name="Goodwin S."/>
            <person name="Spatafora J."/>
            <person name="Crous P."/>
            <person name="Grigoriev I."/>
        </authorList>
    </citation>
    <scope>NUCLEOTIDE SEQUENCE</scope>
    <source>
        <strain evidence="2">CBS 122368</strain>
    </source>
</reference>
<protein>
    <submittedName>
        <fullName evidence="2">Uncharacterized protein</fullName>
    </submittedName>
</protein>
<evidence type="ECO:0000313" key="3">
    <source>
        <dbReference type="Proteomes" id="UP000800094"/>
    </source>
</evidence>
<feature type="compositionally biased region" description="Pro residues" evidence="1">
    <location>
        <begin position="43"/>
        <end position="53"/>
    </location>
</feature>
<feature type="region of interest" description="Disordered" evidence="1">
    <location>
        <begin position="1"/>
        <end position="73"/>
    </location>
</feature>
<evidence type="ECO:0000256" key="1">
    <source>
        <dbReference type="SAM" id="MobiDB-lite"/>
    </source>
</evidence>
<organism evidence="2 3">
    <name type="scientific">Trematosphaeria pertusa</name>
    <dbReference type="NCBI Taxonomy" id="390896"/>
    <lineage>
        <taxon>Eukaryota</taxon>
        <taxon>Fungi</taxon>
        <taxon>Dikarya</taxon>
        <taxon>Ascomycota</taxon>
        <taxon>Pezizomycotina</taxon>
        <taxon>Dothideomycetes</taxon>
        <taxon>Pleosporomycetidae</taxon>
        <taxon>Pleosporales</taxon>
        <taxon>Massarineae</taxon>
        <taxon>Trematosphaeriaceae</taxon>
        <taxon>Trematosphaeria</taxon>
    </lineage>
</organism>
<name>A0A6A6I6U8_9PLEO</name>
<feature type="compositionally biased region" description="Low complexity" evidence="1">
    <location>
        <begin position="1"/>
        <end position="15"/>
    </location>
</feature>
<sequence>MAFSKESSNSSEADSYQISRLQMRSAILTSLAAPQERSRDDPPSPPPQPPPSPANWASSPHLDLISNPLSLDM</sequence>
<accession>A0A6A6I6U8</accession>
<keyword evidence="3" id="KW-1185">Reference proteome</keyword>